<accession>A0A6A2YPT1</accession>
<dbReference type="AlphaFoldDB" id="A0A6A2YPT1"/>
<feature type="domain" description="Di19 zinc-binding" evidence="1">
    <location>
        <begin position="79"/>
        <end position="106"/>
    </location>
</feature>
<proteinExistence type="predicted"/>
<dbReference type="EMBL" id="VEPZ02001308">
    <property type="protein sequence ID" value="KAE8681333.1"/>
    <property type="molecule type" value="Genomic_DNA"/>
</dbReference>
<dbReference type="Proteomes" id="UP000436088">
    <property type="component" value="Unassembled WGS sequence"/>
</dbReference>
<dbReference type="InterPro" id="IPR008598">
    <property type="entry name" value="Di19_Zn-bd"/>
</dbReference>
<reference evidence="2" key="1">
    <citation type="submission" date="2019-09" db="EMBL/GenBank/DDBJ databases">
        <title>Draft genome information of white flower Hibiscus syriacus.</title>
        <authorList>
            <person name="Kim Y.-M."/>
        </authorList>
    </citation>
    <scope>NUCLEOTIDE SEQUENCE [LARGE SCALE GENOMIC DNA]</scope>
    <source>
        <strain evidence="2">YM2019G1</strain>
    </source>
</reference>
<keyword evidence="3" id="KW-1185">Reference proteome</keyword>
<sequence>MENASSPNPTPPKSKQTCSLKRYLKVSMEDNTWSFAFSASSRSYQSTLKSHSGWLLLILEADLCIAFEEIEEDDELIMEYPCPYCSEDFDLLGLSCHINEEHHLEAGYGFVIDSKKWLDKGGLLALVHKLTQQKMAKLGQFFEFCCTNPFYIAMPLPLKGRESGIGQCLVIQMGT</sequence>
<organism evidence="2 3">
    <name type="scientific">Hibiscus syriacus</name>
    <name type="common">Rose of Sharon</name>
    <dbReference type="NCBI Taxonomy" id="106335"/>
    <lineage>
        <taxon>Eukaryota</taxon>
        <taxon>Viridiplantae</taxon>
        <taxon>Streptophyta</taxon>
        <taxon>Embryophyta</taxon>
        <taxon>Tracheophyta</taxon>
        <taxon>Spermatophyta</taxon>
        <taxon>Magnoliopsida</taxon>
        <taxon>eudicotyledons</taxon>
        <taxon>Gunneridae</taxon>
        <taxon>Pentapetalae</taxon>
        <taxon>rosids</taxon>
        <taxon>malvids</taxon>
        <taxon>Malvales</taxon>
        <taxon>Malvaceae</taxon>
        <taxon>Malvoideae</taxon>
        <taxon>Hibiscus</taxon>
    </lineage>
</organism>
<gene>
    <name evidence="2" type="ORF">F3Y22_tig00111330pilonHSYRG00180</name>
</gene>
<evidence type="ECO:0000313" key="2">
    <source>
        <dbReference type="EMBL" id="KAE8681333.1"/>
    </source>
</evidence>
<name>A0A6A2YPT1_HIBSY</name>
<evidence type="ECO:0000313" key="3">
    <source>
        <dbReference type="Proteomes" id="UP000436088"/>
    </source>
</evidence>
<protein>
    <submittedName>
        <fullName evidence="2">Drought-responsive family protein, putative isoform 2</fullName>
    </submittedName>
</protein>
<comment type="caution">
    <text evidence="2">The sequence shown here is derived from an EMBL/GenBank/DDBJ whole genome shotgun (WGS) entry which is preliminary data.</text>
</comment>
<dbReference type="Pfam" id="PF05605">
    <property type="entry name" value="zf-Di19"/>
    <property type="match status" value="1"/>
</dbReference>
<evidence type="ECO:0000259" key="1">
    <source>
        <dbReference type="Pfam" id="PF05605"/>
    </source>
</evidence>